<accession>A0ACA9M2W4</accession>
<evidence type="ECO:0000313" key="2">
    <source>
        <dbReference type="Proteomes" id="UP000789860"/>
    </source>
</evidence>
<gene>
    <name evidence="1" type="ORF">SCALOS_LOCUS5706</name>
</gene>
<keyword evidence="2" id="KW-1185">Reference proteome</keyword>
<protein>
    <submittedName>
        <fullName evidence="1">10876_t:CDS:1</fullName>
    </submittedName>
</protein>
<feature type="non-terminal residue" evidence="1">
    <location>
        <position position="128"/>
    </location>
</feature>
<sequence length="128" mass="14084">MFSYFFYTVNQPKENYATVNQTTTNNAGNQNQSTSNTGNQNQTNDSSSLIIGIVILVILALIFIILAVYGMRNTDHKVSFLCNYLLAFILPPLCVVLVFNDGAKDGATLSKTFHVIFNIVGSFTYVVG</sequence>
<proteinExistence type="predicted"/>
<dbReference type="EMBL" id="CAJVPM010009766">
    <property type="protein sequence ID" value="CAG8566927.1"/>
    <property type="molecule type" value="Genomic_DNA"/>
</dbReference>
<evidence type="ECO:0000313" key="1">
    <source>
        <dbReference type="EMBL" id="CAG8566927.1"/>
    </source>
</evidence>
<dbReference type="Proteomes" id="UP000789860">
    <property type="component" value="Unassembled WGS sequence"/>
</dbReference>
<name>A0ACA9M2W4_9GLOM</name>
<reference evidence="1" key="1">
    <citation type="submission" date="2021-06" db="EMBL/GenBank/DDBJ databases">
        <authorList>
            <person name="Kallberg Y."/>
            <person name="Tangrot J."/>
            <person name="Rosling A."/>
        </authorList>
    </citation>
    <scope>NUCLEOTIDE SEQUENCE</scope>
    <source>
        <strain evidence="1">AU212A</strain>
    </source>
</reference>
<comment type="caution">
    <text evidence="1">The sequence shown here is derived from an EMBL/GenBank/DDBJ whole genome shotgun (WGS) entry which is preliminary data.</text>
</comment>
<organism evidence="1 2">
    <name type="scientific">Scutellospora calospora</name>
    <dbReference type="NCBI Taxonomy" id="85575"/>
    <lineage>
        <taxon>Eukaryota</taxon>
        <taxon>Fungi</taxon>
        <taxon>Fungi incertae sedis</taxon>
        <taxon>Mucoromycota</taxon>
        <taxon>Glomeromycotina</taxon>
        <taxon>Glomeromycetes</taxon>
        <taxon>Diversisporales</taxon>
        <taxon>Gigasporaceae</taxon>
        <taxon>Scutellospora</taxon>
    </lineage>
</organism>